<evidence type="ECO:0000313" key="2">
    <source>
        <dbReference type="Proteomes" id="UP001501576"/>
    </source>
</evidence>
<keyword evidence="2" id="KW-1185">Reference proteome</keyword>
<protein>
    <submittedName>
        <fullName evidence="1">Uncharacterized protein</fullName>
    </submittedName>
</protein>
<proteinExistence type="predicted"/>
<evidence type="ECO:0000313" key="1">
    <source>
        <dbReference type="EMBL" id="GAA0554680.1"/>
    </source>
</evidence>
<dbReference type="EMBL" id="BAAABZ010000071">
    <property type="protein sequence ID" value="GAA0554680.1"/>
    <property type="molecule type" value="Genomic_DNA"/>
</dbReference>
<reference evidence="1 2" key="1">
    <citation type="journal article" date="2019" name="Int. J. Syst. Evol. Microbiol.">
        <title>The Global Catalogue of Microorganisms (GCM) 10K type strain sequencing project: providing services to taxonomists for standard genome sequencing and annotation.</title>
        <authorList>
            <consortium name="The Broad Institute Genomics Platform"/>
            <consortium name="The Broad Institute Genome Sequencing Center for Infectious Disease"/>
            <person name="Wu L."/>
            <person name="Ma J."/>
        </authorList>
    </citation>
    <scope>NUCLEOTIDE SEQUENCE [LARGE SCALE GENOMIC DNA]</scope>
    <source>
        <strain evidence="1 2">JCM 5052</strain>
    </source>
</reference>
<organism evidence="1 2">
    <name type="scientific">Streptomyces mordarskii</name>
    <dbReference type="NCBI Taxonomy" id="1226758"/>
    <lineage>
        <taxon>Bacteria</taxon>
        <taxon>Bacillati</taxon>
        <taxon>Actinomycetota</taxon>
        <taxon>Actinomycetes</taxon>
        <taxon>Kitasatosporales</taxon>
        <taxon>Streptomycetaceae</taxon>
        <taxon>Streptomyces</taxon>
    </lineage>
</organism>
<sequence>MAATHKCTGCEVIADKQAELPAEGQAARGVKVYLLPAAVHAALQAQRELTRGSRRHDDEDDE</sequence>
<dbReference type="RefSeq" id="WP_346160863.1">
    <property type="nucleotide sequence ID" value="NZ_BAAABZ010000071.1"/>
</dbReference>
<accession>A0ABN1DXB6</accession>
<dbReference type="Proteomes" id="UP001501576">
    <property type="component" value="Unassembled WGS sequence"/>
</dbReference>
<gene>
    <name evidence="1" type="ORF">GCM10010390_65980</name>
</gene>
<comment type="caution">
    <text evidence="1">The sequence shown here is derived from an EMBL/GenBank/DDBJ whole genome shotgun (WGS) entry which is preliminary data.</text>
</comment>
<name>A0ABN1DXB6_9ACTN</name>